<reference evidence="1 2" key="1">
    <citation type="submission" date="2016-05" db="EMBL/GenBank/DDBJ databases">
        <title>Genome sequencing of Acetobacter pasteurianus strain SRCM100623.</title>
        <authorList>
            <person name="Song Y.R."/>
        </authorList>
    </citation>
    <scope>NUCLEOTIDE SEQUENCE [LARGE SCALE GENOMIC DNA]</scope>
    <source>
        <strain evidence="1 2">SRCM100623</strain>
    </source>
</reference>
<dbReference type="Proteomes" id="UP000093796">
    <property type="component" value="Unassembled WGS sequence"/>
</dbReference>
<dbReference type="InterPro" id="IPR029044">
    <property type="entry name" value="Nucleotide-diphossugar_trans"/>
</dbReference>
<protein>
    <submittedName>
        <fullName evidence="1">Uncharacterized protein</fullName>
    </submittedName>
</protein>
<dbReference type="SUPFAM" id="SSF53448">
    <property type="entry name" value="Nucleotide-diphospho-sugar transferases"/>
    <property type="match status" value="1"/>
</dbReference>
<evidence type="ECO:0000313" key="1">
    <source>
        <dbReference type="EMBL" id="OAZ76026.1"/>
    </source>
</evidence>
<proteinExistence type="predicted"/>
<dbReference type="AlphaFoldDB" id="A0A1A0DMB9"/>
<sequence>MKENPLIYAACDKKYFQTHAYAFIKSAFQVHHDVHIIVSPEPGEKLEERKKLLQEYLDIFARKFDTSINTLTIEAVADPRACAKISNRKERIVFYQSLRFFYINKILSNNDRPVYMMDIDSLVRKPLPSIHKGNLGIYLRLDNKTGKNRDEVLGMKVLAAMIYCTQPSAEFFKKVVEYIDTHPRKYFLDQRAIYEVYLEDKSVAVFDLAKENILDWSFDNKSSVWTAKGKRRRRDPVYIHERLQYENRSAIARKAIQILYRIGMIRK</sequence>
<organism evidence="1 2">
    <name type="scientific">Acetobacter pasteurianus</name>
    <name type="common">Acetobacter turbidans</name>
    <dbReference type="NCBI Taxonomy" id="438"/>
    <lineage>
        <taxon>Bacteria</taxon>
        <taxon>Pseudomonadati</taxon>
        <taxon>Pseudomonadota</taxon>
        <taxon>Alphaproteobacteria</taxon>
        <taxon>Acetobacterales</taxon>
        <taxon>Acetobacteraceae</taxon>
        <taxon>Acetobacter</taxon>
    </lineage>
</organism>
<name>A0A1A0DMB9_ACEPA</name>
<accession>A0A1A0DMB9</accession>
<comment type="caution">
    <text evidence="1">The sequence shown here is derived from an EMBL/GenBank/DDBJ whole genome shotgun (WGS) entry which is preliminary data.</text>
</comment>
<dbReference type="OrthoDB" id="8445978at2"/>
<dbReference type="PATRIC" id="fig|438.15.peg.327"/>
<dbReference type="EMBL" id="LYUD01000023">
    <property type="protein sequence ID" value="OAZ76026.1"/>
    <property type="molecule type" value="Genomic_DNA"/>
</dbReference>
<dbReference type="RefSeq" id="WP_064775829.1">
    <property type="nucleotide sequence ID" value="NZ_LYUD01000023.1"/>
</dbReference>
<gene>
    <name evidence="1" type="ORF">SRCM100623_00294</name>
</gene>
<evidence type="ECO:0000313" key="2">
    <source>
        <dbReference type="Proteomes" id="UP000093796"/>
    </source>
</evidence>